<dbReference type="HOGENOM" id="CLU_065229_0_0_1"/>
<dbReference type="VEuPathDB" id="VectorBase:ISCW024469"/>
<dbReference type="EMBL" id="DS807342">
    <property type="protein sequence ID" value="EEC10899.1"/>
    <property type="molecule type" value="Genomic_DNA"/>
</dbReference>
<feature type="non-terminal residue" evidence="3">
    <location>
        <position position="1"/>
    </location>
</feature>
<evidence type="ECO:0000256" key="1">
    <source>
        <dbReference type="SAM" id="MobiDB-lite"/>
    </source>
</evidence>
<dbReference type="PaxDb" id="6945-B7PWC7"/>
<feature type="domain" description="PiggyBac transposable element-derived protein" evidence="2">
    <location>
        <begin position="11"/>
        <end position="109"/>
    </location>
</feature>
<name>B7PWC7_IXOSC</name>
<dbReference type="Pfam" id="PF13843">
    <property type="entry name" value="DDE_Tnp_1_7"/>
    <property type="match status" value="1"/>
</dbReference>
<organism>
    <name type="scientific">Ixodes scapularis</name>
    <name type="common">Black-legged tick</name>
    <name type="synonym">Deer tick</name>
    <dbReference type="NCBI Taxonomy" id="6945"/>
    <lineage>
        <taxon>Eukaryota</taxon>
        <taxon>Metazoa</taxon>
        <taxon>Ecdysozoa</taxon>
        <taxon>Arthropoda</taxon>
        <taxon>Chelicerata</taxon>
        <taxon>Arachnida</taxon>
        <taxon>Acari</taxon>
        <taxon>Parasitiformes</taxon>
        <taxon>Ixodida</taxon>
        <taxon>Ixodoidea</taxon>
        <taxon>Ixodidae</taxon>
        <taxon>Ixodinae</taxon>
        <taxon>Ixodes</taxon>
    </lineage>
</organism>
<dbReference type="PANTHER" id="PTHR47272:SF2">
    <property type="entry name" value="PIGGYBAC TRANSPOSABLE ELEMENT-DERIVED PROTEIN 3-LIKE"/>
    <property type="match status" value="1"/>
</dbReference>
<dbReference type="VEuPathDB" id="VectorBase:ISCI024469"/>
<reference evidence="3" key="1">
    <citation type="submission" date="2008-03" db="EMBL/GenBank/DDBJ databases">
        <title>Annotation of Ixodes scapularis.</title>
        <authorList>
            <consortium name="Ixodes scapularis Genome Project Consortium"/>
            <person name="Caler E."/>
            <person name="Hannick L.I."/>
            <person name="Bidwell S."/>
            <person name="Joardar V."/>
            <person name="Thiagarajan M."/>
            <person name="Amedeo P."/>
            <person name="Galinsky K.J."/>
            <person name="Schobel S."/>
            <person name="Inman J."/>
            <person name="Hostetler J."/>
            <person name="Miller J."/>
            <person name="Hammond M."/>
            <person name="Megy K."/>
            <person name="Lawson D."/>
            <person name="Kodira C."/>
            <person name="Sutton G."/>
            <person name="Meyer J."/>
            <person name="Hill C.A."/>
            <person name="Birren B."/>
            <person name="Nene V."/>
            <person name="Collins F."/>
            <person name="Alarcon-Chaidez F."/>
            <person name="Wikel S."/>
            <person name="Strausberg R."/>
        </authorList>
    </citation>
    <scope>NUCLEOTIDE SEQUENCE [LARGE SCALE GENOMIC DNA]</scope>
    <source>
        <strain evidence="3">Wikel colony</strain>
    </source>
</reference>
<feature type="region of interest" description="Disordered" evidence="1">
    <location>
        <begin position="151"/>
        <end position="170"/>
    </location>
</feature>
<feature type="non-terminal residue" evidence="3">
    <location>
        <position position="231"/>
    </location>
</feature>
<evidence type="ECO:0000313" key="3">
    <source>
        <dbReference type="EMBL" id="EEC10899.1"/>
    </source>
</evidence>
<sequence length="231" mass="26689">KEMARGDSCCVVRNDDKVCITKWKDKKGVTLLSAALGISPEGKCKRWSKEEGKKVEIPQPACVKAYNTGMGGVDLTDRYVSYYRTKIRTKKWTIRVFAHFLDLATINSWIEYRSDCKRCHVARKDTLDLFEFKSRVAEALIRSCPKDQAHGEEVALESDEERKSAPPARKQRKVFPLPVNEVRFDMYGHFPAHQMRCRNTGRTGKSRIRCTKCVLFFCLQNRNCLRDFHTS</sequence>
<gene>
    <name evidence="3" type="ORF">IscW_ISCW024469</name>
</gene>
<protein>
    <recommendedName>
        <fullName evidence="2">PiggyBac transposable element-derived protein domain-containing protein</fullName>
    </recommendedName>
</protein>
<dbReference type="PANTHER" id="PTHR47272">
    <property type="entry name" value="DDE_TNP_1_7 DOMAIN-CONTAINING PROTEIN"/>
    <property type="match status" value="1"/>
</dbReference>
<dbReference type="PhylomeDB" id="B7PWC7"/>
<dbReference type="OrthoDB" id="6508486at2759"/>
<dbReference type="STRING" id="6945.B7PWC7"/>
<dbReference type="AlphaFoldDB" id="B7PWC7"/>
<accession>B7PWC7</accession>
<dbReference type="InterPro" id="IPR029526">
    <property type="entry name" value="PGBD"/>
</dbReference>
<proteinExistence type="predicted"/>
<evidence type="ECO:0000259" key="2">
    <source>
        <dbReference type="Pfam" id="PF13843"/>
    </source>
</evidence>
<dbReference type="VEuPathDB" id="VectorBase:ISCP_028819"/>